<feature type="binding site" evidence="7">
    <location>
        <position position="165"/>
    </location>
    <ligand>
        <name>glyoxylate</name>
        <dbReference type="ChEBI" id="CHEBI:36655"/>
    </ligand>
</feature>
<dbReference type="PIRSF" id="PIRSF000138">
    <property type="entry name" value="Al-hdrx_acd_dh"/>
    <property type="match status" value="1"/>
</dbReference>
<feature type="binding site" evidence="7">
    <location>
        <position position="156"/>
    </location>
    <ligand>
        <name>FMN</name>
        <dbReference type="ChEBI" id="CHEBI:58210"/>
    </ligand>
</feature>
<feature type="active site" description="Proton acceptor" evidence="6">
    <location>
        <position position="274"/>
    </location>
</feature>
<comment type="similarity">
    <text evidence="5">Belongs to the FMN-dependent alpha-hydroxy acid dehydrogenase family.</text>
</comment>
<dbReference type="InterPro" id="IPR000262">
    <property type="entry name" value="FMN-dep_DH"/>
</dbReference>
<proteinExistence type="inferred from homology"/>
<dbReference type="OrthoDB" id="9770452at2"/>
<dbReference type="PROSITE" id="PS51349">
    <property type="entry name" value="FMN_HYDROXY_ACID_DH_2"/>
    <property type="match status" value="1"/>
</dbReference>
<dbReference type="Pfam" id="PF01070">
    <property type="entry name" value="FMN_dh"/>
    <property type="match status" value="1"/>
</dbReference>
<feature type="domain" description="FMN hydroxy acid dehydrogenase" evidence="8">
    <location>
        <begin position="1"/>
        <end position="377"/>
    </location>
</feature>
<feature type="binding site" evidence="7">
    <location>
        <position position="128"/>
    </location>
    <ligand>
        <name>FMN</name>
        <dbReference type="ChEBI" id="CHEBI:58210"/>
    </ligand>
</feature>
<dbReference type="GO" id="GO:0009060">
    <property type="term" value="P:aerobic respiration"/>
    <property type="evidence" value="ECO:0007669"/>
    <property type="project" value="TreeGrafter"/>
</dbReference>
<evidence type="ECO:0000256" key="7">
    <source>
        <dbReference type="PIRSR" id="PIRSR000138-2"/>
    </source>
</evidence>
<feature type="binding site" evidence="7">
    <location>
        <position position="130"/>
    </location>
    <ligand>
        <name>FMN</name>
        <dbReference type="ChEBI" id="CHEBI:58210"/>
    </ligand>
</feature>
<feature type="binding site" evidence="7">
    <location>
        <begin position="78"/>
        <end position="80"/>
    </location>
    <ligand>
        <name>FMN</name>
        <dbReference type="ChEBI" id="CHEBI:58210"/>
    </ligand>
</feature>
<feature type="binding site" evidence="7">
    <location>
        <position position="107"/>
    </location>
    <ligand>
        <name>FMN</name>
        <dbReference type="ChEBI" id="CHEBI:58210"/>
    </ligand>
</feature>
<dbReference type="SUPFAM" id="SSF51395">
    <property type="entry name" value="FMN-linked oxidoreductases"/>
    <property type="match status" value="1"/>
</dbReference>
<keyword evidence="2 7" id="KW-0285">Flavoprotein</keyword>
<evidence type="ECO:0000256" key="1">
    <source>
        <dbReference type="ARBA" id="ARBA00001917"/>
    </source>
</evidence>
<dbReference type="Proteomes" id="UP000199180">
    <property type="component" value="Unassembled WGS sequence"/>
</dbReference>
<dbReference type="CDD" id="cd02809">
    <property type="entry name" value="alpha_hydroxyacid_oxid_FMN"/>
    <property type="match status" value="1"/>
</dbReference>
<dbReference type="GO" id="GO:0010181">
    <property type="term" value="F:FMN binding"/>
    <property type="evidence" value="ECO:0007669"/>
    <property type="project" value="InterPro"/>
</dbReference>
<evidence type="ECO:0000256" key="5">
    <source>
        <dbReference type="ARBA" id="ARBA00024042"/>
    </source>
</evidence>
<dbReference type="InterPro" id="IPR012133">
    <property type="entry name" value="Alpha-hydoxy_acid_DH_FMN"/>
</dbReference>
<dbReference type="AlphaFoldDB" id="A0A1I0D6S4"/>
<evidence type="ECO:0000256" key="2">
    <source>
        <dbReference type="ARBA" id="ARBA00022630"/>
    </source>
</evidence>
<evidence type="ECO:0000256" key="6">
    <source>
        <dbReference type="PIRSR" id="PIRSR000138-1"/>
    </source>
</evidence>
<dbReference type="GO" id="GO:0004459">
    <property type="term" value="F:L-lactate dehydrogenase (NAD+) activity"/>
    <property type="evidence" value="ECO:0007669"/>
    <property type="project" value="TreeGrafter"/>
</dbReference>
<dbReference type="PANTHER" id="PTHR10578:SF107">
    <property type="entry name" value="2-HYDROXYACID OXIDASE 1"/>
    <property type="match status" value="1"/>
</dbReference>
<keyword evidence="10" id="KW-1185">Reference proteome</keyword>
<gene>
    <name evidence="9" type="ORF">SAMN04489858_10418</name>
</gene>
<dbReference type="InterPro" id="IPR037396">
    <property type="entry name" value="FMN_HAD"/>
</dbReference>
<sequence length="377" mass="41459">MTTITCVEDFRRLYRRRVPRMFYDYAESGSYTESTFRRNESDLAAIRIRQRVGIDISRIDTATTMAGAAARIPAGFAPVGMLGIQNAAGEIKVARAARDFGVPFTLSTMSVCSMEQVAEATGTPFWFQLYVVKDRGFVRDLIHRARAIGCSGLVVTMDLSMLGQRHKDIRNRLSIRPDLRNLLNIATKPRWAWDMARTPYRSFGNVVGHAKGVEDLASLLVWASEMVDPALDWHDIEWIRKEWGGPIILKGIMDSEDARIAADLGIGTIVVSNHGGRQLDGAGSTISWLPRIRDAVGDRCELMLDSGIRTGMDIFRACALGASGVLLGRAMVYALGAMGQPGVERLLTILEKELRTTMGLAGKHSIATIGAADLDRD</sequence>
<evidence type="ECO:0000313" key="10">
    <source>
        <dbReference type="Proteomes" id="UP000199180"/>
    </source>
</evidence>
<feature type="binding site" evidence="7">
    <location>
        <begin position="305"/>
        <end position="309"/>
    </location>
    <ligand>
        <name>FMN</name>
        <dbReference type="ChEBI" id="CHEBI:58210"/>
    </ligand>
</feature>
<feature type="binding site" evidence="7">
    <location>
        <begin position="328"/>
        <end position="329"/>
    </location>
    <ligand>
        <name>FMN</name>
        <dbReference type="ChEBI" id="CHEBI:58210"/>
    </ligand>
</feature>
<dbReference type="Gene3D" id="3.20.20.70">
    <property type="entry name" value="Aldolase class I"/>
    <property type="match status" value="1"/>
</dbReference>
<dbReference type="FunFam" id="3.20.20.70:FF:000029">
    <property type="entry name" value="L-lactate dehydrogenase"/>
    <property type="match status" value="1"/>
</dbReference>
<organism evidence="9 10">
    <name type="scientific">Paracoccus homiensis</name>
    <dbReference type="NCBI Taxonomy" id="364199"/>
    <lineage>
        <taxon>Bacteria</taxon>
        <taxon>Pseudomonadati</taxon>
        <taxon>Pseudomonadota</taxon>
        <taxon>Alphaproteobacteria</taxon>
        <taxon>Rhodobacterales</taxon>
        <taxon>Paracoccaceae</taxon>
        <taxon>Paracoccus</taxon>
    </lineage>
</organism>
<dbReference type="PANTHER" id="PTHR10578">
    <property type="entry name" value="S -2-HYDROXY-ACID OXIDASE-RELATED"/>
    <property type="match status" value="1"/>
</dbReference>
<reference evidence="9 10" key="1">
    <citation type="submission" date="2016-10" db="EMBL/GenBank/DDBJ databases">
        <authorList>
            <person name="de Groot N.N."/>
        </authorList>
    </citation>
    <scope>NUCLEOTIDE SEQUENCE [LARGE SCALE GENOMIC DNA]</scope>
    <source>
        <strain evidence="9 10">DSM 17862</strain>
    </source>
</reference>
<dbReference type="NCBIfam" id="NF008398">
    <property type="entry name" value="PRK11197.1"/>
    <property type="match status" value="1"/>
</dbReference>
<feature type="binding site" evidence="7">
    <location>
        <position position="274"/>
    </location>
    <ligand>
        <name>glyoxylate</name>
        <dbReference type="ChEBI" id="CHEBI:36655"/>
    </ligand>
</feature>
<dbReference type="InterPro" id="IPR008259">
    <property type="entry name" value="FMN_hydac_DH_AS"/>
</dbReference>
<dbReference type="RefSeq" id="WP_090733591.1">
    <property type="nucleotide sequence ID" value="NZ_FOHO01000004.1"/>
</dbReference>
<comment type="cofactor">
    <cofactor evidence="1">
        <name>FMN</name>
        <dbReference type="ChEBI" id="CHEBI:58210"/>
    </cofactor>
</comment>
<dbReference type="EMBL" id="FOHO01000004">
    <property type="protein sequence ID" value="SET27563.1"/>
    <property type="molecule type" value="Genomic_DNA"/>
</dbReference>
<dbReference type="GO" id="GO:0005886">
    <property type="term" value="C:plasma membrane"/>
    <property type="evidence" value="ECO:0007669"/>
    <property type="project" value="TreeGrafter"/>
</dbReference>
<evidence type="ECO:0000313" key="9">
    <source>
        <dbReference type="EMBL" id="SET27563.1"/>
    </source>
</evidence>
<evidence type="ECO:0000256" key="4">
    <source>
        <dbReference type="ARBA" id="ARBA00023002"/>
    </source>
</evidence>
<keyword evidence="3 7" id="KW-0288">FMN</keyword>
<feature type="binding site" evidence="7">
    <location>
        <position position="250"/>
    </location>
    <ligand>
        <name>FMN</name>
        <dbReference type="ChEBI" id="CHEBI:58210"/>
    </ligand>
</feature>
<evidence type="ECO:0000256" key="3">
    <source>
        <dbReference type="ARBA" id="ARBA00022643"/>
    </source>
</evidence>
<feature type="binding site" evidence="7">
    <location>
        <position position="272"/>
    </location>
    <ligand>
        <name>FMN</name>
        <dbReference type="ChEBI" id="CHEBI:58210"/>
    </ligand>
</feature>
<feature type="binding site" evidence="7">
    <location>
        <position position="277"/>
    </location>
    <ligand>
        <name>glyoxylate</name>
        <dbReference type="ChEBI" id="CHEBI:36655"/>
    </ligand>
</feature>
<evidence type="ECO:0000259" key="8">
    <source>
        <dbReference type="PROSITE" id="PS51349"/>
    </source>
</evidence>
<protein>
    <submittedName>
        <fullName evidence="9">L-lactate dehydrogenase (Cytochrome)</fullName>
    </submittedName>
</protein>
<keyword evidence="4" id="KW-0560">Oxidoreductase</keyword>
<name>A0A1I0D6S4_9RHOB</name>
<accession>A0A1I0D6S4</accession>
<dbReference type="InterPro" id="IPR013785">
    <property type="entry name" value="Aldolase_TIM"/>
</dbReference>
<feature type="binding site" evidence="7">
    <location>
        <position position="25"/>
    </location>
    <ligand>
        <name>glyoxylate</name>
        <dbReference type="ChEBI" id="CHEBI:36655"/>
    </ligand>
</feature>
<dbReference type="STRING" id="364199.SAMN04489858_10418"/>
<dbReference type="PROSITE" id="PS00557">
    <property type="entry name" value="FMN_HYDROXY_ACID_DH_1"/>
    <property type="match status" value="1"/>
</dbReference>